<dbReference type="EMBL" id="QHHQ01000004">
    <property type="protein sequence ID" value="RAI00149.1"/>
    <property type="molecule type" value="Genomic_DNA"/>
</dbReference>
<organism evidence="2 3">
    <name type="scientific">Acuticoccus sediminis</name>
    <dbReference type="NCBI Taxonomy" id="2184697"/>
    <lineage>
        <taxon>Bacteria</taxon>
        <taxon>Pseudomonadati</taxon>
        <taxon>Pseudomonadota</taxon>
        <taxon>Alphaproteobacteria</taxon>
        <taxon>Hyphomicrobiales</taxon>
        <taxon>Amorphaceae</taxon>
        <taxon>Acuticoccus</taxon>
    </lineage>
</organism>
<evidence type="ECO:0000313" key="2">
    <source>
        <dbReference type="EMBL" id="RAI00149.1"/>
    </source>
</evidence>
<keyword evidence="3" id="KW-1185">Reference proteome</keyword>
<dbReference type="Proteomes" id="UP000249590">
    <property type="component" value="Unassembled WGS sequence"/>
</dbReference>
<dbReference type="AlphaFoldDB" id="A0A8B2NPF1"/>
<evidence type="ECO:0000256" key="1">
    <source>
        <dbReference type="SAM" id="MobiDB-lite"/>
    </source>
</evidence>
<gene>
    <name evidence="2" type="ORF">DLJ53_20790</name>
</gene>
<proteinExistence type="predicted"/>
<reference evidence="2 3" key="1">
    <citation type="submission" date="2018-05" db="EMBL/GenBank/DDBJ databases">
        <title>Acuticoccus sediminis sp. nov., isolated from deep-sea sediment of Indian Ocean.</title>
        <authorList>
            <person name="Liu X."/>
            <person name="Lai Q."/>
            <person name="Du Y."/>
            <person name="Sun F."/>
            <person name="Zhang X."/>
            <person name="Wang S."/>
            <person name="Shao Z."/>
        </authorList>
    </citation>
    <scope>NUCLEOTIDE SEQUENCE [LARGE SCALE GENOMIC DNA]</scope>
    <source>
        <strain evidence="2 3">PTG4-2</strain>
    </source>
</reference>
<protein>
    <submittedName>
        <fullName evidence="2">Uncharacterized protein</fullName>
    </submittedName>
</protein>
<sequence length="65" mass="6922">MTAERRDRGFGGIFRVQGGIVQRSAFAAIAARRSGSVRPQAEHRPRHPGFALADGGFRTSRGAAA</sequence>
<feature type="region of interest" description="Disordered" evidence="1">
    <location>
        <begin position="34"/>
        <end position="65"/>
    </location>
</feature>
<evidence type="ECO:0000313" key="3">
    <source>
        <dbReference type="Proteomes" id="UP000249590"/>
    </source>
</evidence>
<name>A0A8B2NPF1_9HYPH</name>
<comment type="caution">
    <text evidence="2">The sequence shown here is derived from an EMBL/GenBank/DDBJ whole genome shotgun (WGS) entry which is preliminary data.</text>
</comment>
<accession>A0A8B2NPF1</accession>